<dbReference type="EMBL" id="KV423925">
    <property type="protein sequence ID" value="KZT61226.1"/>
    <property type="molecule type" value="Genomic_DNA"/>
</dbReference>
<evidence type="ECO:0000313" key="3">
    <source>
        <dbReference type="Proteomes" id="UP000076842"/>
    </source>
</evidence>
<proteinExistence type="predicted"/>
<sequence length="190" mass="20848">MHGGSCGMRGSVIVGDDGDDDDDGQAGVWERTTAKGEIVHLQLARLAGLRVVDITLEQKTVPRAFASRRAHGAHAQEFVWPALPPHPPPSIQGFCAIGIREFRVLREGWVVVARREALIAYPSISPNPAASLFTKCDHGFWPWRRAFRKAARRFLLASSPTNPEVGKRNARDWEQGESGGGDGKRVMGCR</sequence>
<dbReference type="InParanoid" id="A0A165J0Y5"/>
<dbReference type="Proteomes" id="UP000076842">
    <property type="component" value="Unassembled WGS sequence"/>
</dbReference>
<feature type="region of interest" description="Disordered" evidence="1">
    <location>
        <begin position="161"/>
        <end position="190"/>
    </location>
</feature>
<reference evidence="2 3" key="1">
    <citation type="journal article" date="2016" name="Mol. Biol. Evol.">
        <title>Comparative Genomics of Early-Diverging Mushroom-Forming Fungi Provides Insights into the Origins of Lignocellulose Decay Capabilities.</title>
        <authorList>
            <person name="Nagy L.G."/>
            <person name="Riley R."/>
            <person name="Tritt A."/>
            <person name="Adam C."/>
            <person name="Daum C."/>
            <person name="Floudas D."/>
            <person name="Sun H."/>
            <person name="Yadav J.S."/>
            <person name="Pangilinan J."/>
            <person name="Larsson K.H."/>
            <person name="Matsuura K."/>
            <person name="Barry K."/>
            <person name="Labutti K."/>
            <person name="Kuo R."/>
            <person name="Ohm R.A."/>
            <person name="Bhattacharya S.S."/>
            <person name="Shirouzu T."/>
            <person name="Yoshinaga Y."/>
            <person name="Martin F.M."/>
            <person name="Grigoriev I.V."/>
            <person name="Hibbett D.S."/>
        </authorList>
    </citation>
    <scope>NUCLEOTIDE SEQUENCE [LARGE SCALE GENOMIC DNA]</scope>
    <source>
        <strain evidence="2 3">HHB12733</strain>
    </source>
</reference>
<gene>
    <name evidence="2" type="ORF">CALCODRAFT_506431</name>
</gene>
<accession>A0A165J0Y5</accession>
<feature type="region of interest" description="Disordered" evidence="1">
    <location>
        <begin position="1"/>
        <end position="25"/>
    </location>
</feature>
<dbReference type="AlphaFoldDB" id="A0A165J0Y5"/>
<evidence type="ECO:0000313" key="2">
    <source>
        <dbReference type="EMBL" id="KZT61226.1"/>
    </source>
</evidence>
<evidence type="ECO:0000256" key="1">
    <source>
        <dbReference type="SAM" id="MobiDB-lite"/>
    </source>
</evidence>
<feature type="compositionally biased region" description="Basic and acidic residues" evidence="1">
    <location>
        <begin position="165"/>
        <end position="174"/>
    </location>
</feature>
<keyword evidence="3" id="KW-1185">Reference proteome</keyword>
<name>A0A165J0Y5_9BASI</name>
<organism evidence="2 3">
    <name type="scientific">Calocera cornea HHB12733</name>
    <dbReference type="NCBI Taxonomy" id="1353952"/>
    <lineage>
        <taxon>Eukaryota</taxon>
        <taxon>Fungi</taxon>
        <taxon>Dikarya</taxon>
        <taxon>Basidiomycota</taxon>
        <taxon>Agaricomycotina</taxon>
        <taxon>Dacrymycetes</taxon>
        <taxon>Dacrymycetales</taxon>
        <taxon>Dacrymycetaceae</taxon>
        <taxon>Calocera</taxon>
    </lineage>
</organism>
<protein>
    <submittedName>
        <fullName evidence="2">Uncharacterized protein</fullName>
    </submittedName>
</protein>